<evidence type="ECO:0000313" key="12">
    <source>
        <dbReference type="Proteomes" id="UP001056708"/>
    </source>
</evidence>
<evidence type="ECO:0000256" key="2">
    <source>
        <dbReference type="ARBA" id="ARBA00022598"/>
    </source>
</evidence>
<dbReference type="NCBIfam" id="TIGR00364">
    <property type="entry name" value="7-cyano-7-deazaguanine synthase QueC"/>
    <property type="match status" value="1"/>
</dbReference>
<dbReference type="PIRSF" id="PIRSF006293">
    <property type="entry name" value="ExsB"/>
    <property type="match status" value="1"/>
</dbReference>
<evidence type="ECO:0000313" key="11">
    <source>
        <dbReference type="EMBL" id="USR91368.1"/>
    </source>
</evidence>
<keyword evidence="3 10" id="KW-0479">Metal-binding</keyword>
<evidence type="ECO:0000256" key="1">
    <source>
        <dbReference type="ARBA" id="ARBA00005061"/>
    </source>
</evidence>
<keyword evidence="2 10" id="KW-0436">Ligase</keyword>
<dbReference type="CDD" id="cd01995">
    <property type="entry name" value="QueC-like"/>
    <property type="match status" value="1"/>
</dbReference>
<gene>
    <name evidence="10 11" type="primary">queC</name>
    <name evidence="11" type="ORF">NEA10_01085</name>
</gene>
<feature type="binding site" evidence="10">
    <location>
        <position position="200"/>
    </location>
    <ligand>
        <name>Zn(2+)</name>
        <dbReference type="ChEBI" id="CHEBI:29105"/>
    </ligand>
</feature>
<keyword evidence="5 10" id="KW-0862">Zinc</keyword>
<dbReference type="SUPFAM" id="SSF52402">
    <property type="entry name" value="Adenine nucleotide alpha hydrolases-like"/>
    <property type="match status" value="1"/>
</dbReference>
<protein>
    <recommendedName>
        <fullName evidence="8 10">7-cyano-7-deazaguanine synthase</fullName>
        <ecNumber evidence="8 10">6.3.4.20</ecNumber>
    </recommendedName>
    <alternativeName>
        <fullName evidence="10">7-cyano-7-carbaguanine synthase</fullName>
    </alternativeName>
    <alternativeName>
        <fullName evidence="10">PreQ(0) synthase</fullName>
    </alternativeName>
    <alternativeName>
        <fullName evidence="10">Queuosine biosynthesis protein QueC</fullName>
    </alternativeName>
</protein>
<evidence type="ECO:0000256" key="8">
    <source>
        <dbReference type="ARBA" id="ARBA00039149"/>
    </source>
</evidence>
<keyword evidence="6 10" id="KW-0067">ATP-binding</keyword>
<comment type="similarity">
    <text evidence="7 10">Belongs to the QueC family.</text>
</comment>
<feature type="binding site" evidence="10">
    <location>
        <position position="214"/>
    </location>
    <ligand>
        <name>Zn(2+)</name>
        <dbReference type="ChEBI" id="CHEBI:29105"/>
    </ligand>
</feature>
<evidence type="ECO:0000256" key="5">
    <source>
        <dbReference type="ARBA" id="ARBA00022833"/>
    </source>
</evidence>
<feature type="binding site" evidence="10">
    <location>
        <position position="211"/>
    </location>
    <ligand>
        <name>Zn(2+)</name>
        <dbReference type="ChEBI" id="CHEBI:29105"/>
    </ligand>
</feature>
<dbReference type="HAMAP" id="MF_01633">
    <property type="entry name" value="QueC"/>
    <property type="match status" value="1"/>
</dbReference>
<dbReference type="RefSeq" id="WP_252663393.1">
    <property type="nucleotide sequence ID" value="NZ_CP098611.1"/>
</dbReference>
<evidence type="ECO:0000256" key="3">
    <source>
        <dbReference type="ARBA" id="ARBA00022723"/>
    </source>
</evidence>
<evidence type="ECO:0000256" key="4">
    <source>
        <dbReference type="ARBA" id="ARBA00022741"/>
    </source>
</evidence>
<comment type="cofactor">
    <cofactor evidence="10">
        <name>Zn(2+)</name>
        <dbReference type="ChEBI" id="CHEBI:29105"/>
    </cofactor>
    <text evidence="10">Binds 1 zinc ion per subunit.</text>
</comment>
<keyword evidence="12" id="KW-1185">Reference proteome</keyword>
<accession>A0ABY5ATA5</accession>
<dbReference type="InterPro" id="IPR014729">
    <property type="entry name" value="Rossmann-like_a/b/a_fold"/>
</dbReference>
<dbReference type="PANTHER" id="PTHR42914:SF1">
    <property type="entry name" value="7-CYANO-7-DEAZAGUANINE SYNTHASE"/>
    <property type="match status" value="1"/>
</dbReference>
<evidence type="ECO:0000256" key="6">
    <source>
        <dbReference type="ARBA" id="ARBA00022840"/>
    </source>
</evidence>
<dbReference type="Pfam" id="PF06508">
    <property type="entry name" value="QueC"/>
    <property type="match status" value="1"/>
</dbReference>
<dbReference type="PANTHER" id="PTHR42914">
    <property type="entry name" value="7-CYANO-7-DEAZAGUANINE SYNTHASE"/>
    <property type="match status" value="1"/>
</dbReference>
<comment type="function">
    <text evidence="10">Catalyzes the ATP-dependent conversion of 7-carboxy-7-deazaguanine (CDG) to 7-cyano-7-deazaguanine (preQ(0)).</text>
</comment>
<feature type="binding site" evidence="10">
    <location>
        <position position="208"/>
    </location>
    <ligand>
        <name>Zn(2+)</name>
        <dbReference type="ChEBI" id="CHEBI:29105"/>
    </ligand>
</feature>
<sequence length="234" mass="25809">MPRNRNPMAKTAIVLLSGGLDSSTVLYQAQADGYTCHAISFDYQQRHRRELDAARDIAQAAGVQSHQVVQFDLSQWGGSALTDSRLDLPGDRTLAEMSQDIPITYVPARNTIFLSFALALAEVQQAQRIYIGVNALDYSGYPDCRPDYIQALQEAFRLGTKQGREGTPISLQTPLIHLKKTEIIQLGNQLGVPWEKTWSCYAGGEVACGVCDSCKLRRAAFDSLNLTDPIPYAQ</sequence>
<comment type="catalytic activity">
    <reaction evidence="9 10">
        <text>7-carboxy-7-carbaguanine + NH4(+) + 2 ATP = 7-cyano-7-carbaguanine + 2 AMP + 2 diphosphate + 2 H(+)</text>
        <dbReference type="Rhea" id="RHEA:27982"/>
        <dbReference type="ChEBI" id="CHEBI:15378"/>
        <dbReference type="ChEBI" id="CHEBI:28938"/>
        <dbReference type="ChEBI" id="CHEBI:30616"/>
        <dbReference type="ChEBI" id="CHEBI:33019"/>
        <dbReference type="ChEBI" id="CHEBI:45075"/>
        <dbReference type="ChEBI" id="CHEBI:61036"/>
        <dbReference type="ChEBI" id="CHEBI:456215"/>
        <dbReference type="EC" id="6.3.4.20"/>
    </reaction>
</comment>
<dbReference type="GO" id="GO:0016874">
    <property type="term" value="F:ligase activity"/>
    <property type="evidence" value="ECO:0007669"/>
    <property type="project" value="UniProtKB-KW"/>
</dbReference>
<dbReference type="EMBL" id="CP098611">
    <property type="protein sequence ID" value="USR91368.1"/>
    <property type="molecule type" value="Genomic_DNA"/>
</dbReference>
<comment type="pathway">
    <text evidence="1 10">Purine metabolism; 7-cyano-7-deazaguanine biosynthesis.</text>
</comment>
<reference evidence="11" key="1">
    <citation type="submission" date="2022-06" db="EMBL/GenBank/DDBJ databases">
        <title>Genome sequence of Phormidium yuhuli AB48 isolated from an industrial photobioreactor environment.</title>
        <authorList>
            <person name="Qiu Y."/>
            <person name="Noonan A.J.C."/>
            <person name="Dofher K."/>
            <person name="Koch M."/>
            <person name="Kieft B."/>
            <person name="Lin X."/>
            <person name="Ziels R.M."/>
            <person name="Hallam S.J."/>
        </authorList>
    </citation>
    <scope>NUCLEOTIDE SEQUENCE</scope>
    <source>
        <strain evidence="11">AB48</strain>
    </source>
</reference>
<dbReference type="InterPro" id="IPR018317">
    <property type="entry name" value="QueC"/>
</dbReference>
<name>A0ABY5ATA5_9CYAN</name>
<dbReference type="Proteomes" id="UP001056708">
    <property type="component" value="Chromosome"/>
</dbReference>
<organism evidence="11 12">
    <name type="scientific">Phormidium yuhuli AB48</name>
    <dbReference type="NCBI Taxonomy" id="2940671"/>
    <lineage>
        <taxon>Bacteria</taxon>
        <taxon>Bacillati</taxon>
        <taxon>Cyanobacteriota</taxon>
        <taxon>Cyanophyceae</taxon>
        <taxon>Oscillatoriophycideae</taxon>
        <taxon>Oscillatoriales</taxon>
        <taxon>Oscillatoriaceae</taxon>
        <taxon>Phormidium</taxon>
        <taxon>Phormidium yuhuli</taxon>
    </lineage>
</organism>
<feature type="binding site" evidence="10">
    <location>
        <begin position="16"/>
        <end position="26"/>
    </location>
    <ligand>
        <name>ATP</name>
        <dbReference type="ChEBI" id="CHEBI:30616"/>
    </ligand>
</feature>
<dbReference type="Gene3D" id="3.40.50.620">
    <property type="entry name" value="HUPs"/>
    <property type="match status" value="1"/>
</dbReference>
<dbReference type="EC" id="6.3.4.20" evidence="8 10"/>
<keyword evidence="4 10" id="KW-0547">Nucleotide-binding</keyword>
<evidence type="ECO:0000256" key="10">
    <source>
        <dbReference type="HAMAP-Rule" id="MF_01633"/>
    </source>
</evidence>
<proteinExistence type="inferred from homology"/>
<evidence type="ECO:0000256" key="9">
    <source>
        <dbReference type="ARBA" id="ARBA00047890"/>
    </source>
</evidence>
<keyword evidence="10" id="KW-0671">Queuosine biosynthesis</keyword>
<evidence type="ECO:0000256" key="7">
    <source>
        <dbReference type="ARBA" id="ARBA00037993"/>
    </source>
</evidence>